<evidence type="ECO:0000256" key="1">
    <source>
        <dbReference type="SAM" id="MobiDB-lite"/>
    </source>
</evidence>
<organism evidence="2 3">
    <name type="scientific">Lineolata rhizophorae</name>
    <dbReference type="NCBI Taxonomy" id="578093"/>
    <lineage>
        <taxon>Eukaryota</taxon>
        <taxon>Fungi</taxon>
        <taxon>Dikarya</taxon>
        <taxon>Ascomycota</taxon>
        <taxon>Pezizomycotina</taxon>
        <taxon>Dothideomycetes</taxon>
        <taxon>Dothideomycetes incertae sedis</taxon>
        <taxon>Lineolatales</taxon>
        <taxon>Lineolataceae</taxon>
        <taxon>Lineolata</taxon>
    </lineage>
</organism>
<dbReference type="Proteomes" id="UP000799766">
    <property type="component" value="Unassembled WGS sequence"/>
</dbReference>
<evidence type="ECO:0000313" key="3">
    <source>
        <dbReference type="Proteomes" id="UP000799766"/>
    </source>
</evidence>
<evidence type="ECO:0008006" key="4">
    <source>
        <dbReference type="Google" id="ProtNLM"/>
    </source>
</evidence>
<feature type="region of interest" description="Disordered" evidence="1">
    <location>
        <begin position="271"/>
        <end position="335"/>
    </location>
</feature>
<dbReference type="Gene3D" id="3.40.140.10">
    <property type="entry name" value="Cytidine Deaminase, domain 2"/>
    <property type="match status" value="1"/>
</dbReference>
<name>A0A6A6NPA5_9PEZI</name>
<dbReference type="AlphaFoldDB" id="A0A6A6NPA5"/>
<evidence type="ECO:0000313" key="2">
    <source>
        <dbReference type="EMBL" id="KAF2453337.1"/>
    </source>
</evidence>
<dbReference type="SUPFAM" id="SSF53927">
    <property type="entry name" value="Cytidine deaminase-like"/>
    <property type="match status" value="1"/>
</dbReference>
<dbReference type="GO" id="GO:0006139">
    <property type="term" value="P:nucleobase-containing compound metabolic process"/>
    <property type="evidence" value="ECO:0007669"/>
    <property type="project" value="UniProtKB-ARBA"/>
</dbReference>
<feature type="region of interest" description="Disordered" evidence="1">
    <location>
        <begin position="84"/>
        <end position="141"/>
    </location>
</feature>
<feature type="region of interest" description="Disordered" evidence="1">
    <location>
        <begin position="356"/>
        <end position="410"/>
    </location>
</feature>
<feature type="compositionally biased region" description="Polar residues" evidence="1">
    <location>
        <begin position="303"/>
        <end position="314"/>
    </location>
</feature>
<dbReference type="EMBL" id="MU001698">
    <property type="protein sequence ID" value="KAF2453337.1"/>
    <property type="molecule type" value="Genomic_DNA"/>
</dbReference>
<feature type="compositionally biased region" description="Basic residues" evidence="1">
    <location>
        <begin position="396"/>
        <end position="405"/>
    </location>
</feature>
<keyword evidence="3" id="KW-1185">Reference proteome</keyword>
<proteinExistence type="predicted"/>
<gene>
    <name evidence="2" type="ORF">BDY21DRAFT_424530</name>
</gene>
<feature type="compositionally biased region" description="Polar residues" evidence="1">
    <location>
        <begin position="322"/>
        <end position="331"/>
    </location>
</feature>
<reference evidence="2" key="1">
    <citation type="journal article" date="2020" name="Stud. Mycol.">
        <title>101 Dothideomycetes genomes: a test case for predicting lifestyles and emergence of pathogens.</title>
        <authorList>
            <person name="Haridas S."/>
            <person name="Albert R."/>
            <person name="Binder M."/>
            <person name="Bloem J."/>
            <person name="Labutti K."/>
            <person name="Salamov A."/>
            <person name="Andreopoulos B."/>
            <person name="Baker S."/>
            <person name="Barry K."/>
            <person name="Bills G."/>
            <person name="Bluhm B."/>
            <person name="Cannon C."/>
            <person name="Castanera R."/>
            <person name="Culley D."/>
            <person name="Daum C."/>
            <person name="Ezra D."/>
            <person name="Gonzalez J."/>
            <person name="Henrissat B."/>
            <person name="Kuo A."/>
            <person name="Liang C."/>
            <person name="Lipzen A."/>
            <person name="Lutzoni F."/>
            <person name="Magnuson J."/>
            <person name="Mondo S."/>
            <person name="Nolan M."/>
            <person name="Ohm R."/>
            <person name="Pangilinan J."/>
            <person name="Park H.-J."/>
            <person name="Ramirez L."/>
            <person name="Alfaro M."/>
            <person name="Sun H."/>
            <person name="Tritt A."/>
            <person name="Yoshinaga Y."/>
            <person name="Zwiers L.-H."/>
            <person name="Turgeon B."/>
            <person name="Goodwin S."/>
            <person name="Spatafora J."/>
            <person name="Crous P."/>
            <person name="Grigoriev I."/>
        </authorList>
    </citation>
    <scope>NUCLEOTIDE SEQUENCE</scope>
    <source>
        <strain evidence="2">ATCC 16933</strain>
    </source>
</reference>
<dbReference type="InterPro" id="IPR016193">
    <property type="entry name" value="Cytidine_deaminase-like"/>
</dbReference>
<dbReference type="OrthoDB" id="9972196at2759"/>
<sequence>MRYGYSKKPDNFCLPRGQQNSDKTLEYCISTMTFPDNYLTLCLEQASKSPLHYRHGCIIVRGGKVIGQGYNDYRPGFDGGALKTGRIGTGSGGSANPPDAEQDPVADHKRKKKLNPKNSSNGRSGAFTPFEVMLGGGGGGGGPNANTPLSMHSEMMAVHSALAGSACLAAASSAPRLRKPCFKLPGGSKRKARLWRAVLAGYVERVGAGRGGRERAAEAQGQGWRFEAAAFGPVQGQTGDEGEEWSLSISISAPTSVSVRPFFGCGCSITSSTPPSSAKKDAGSKPNYRPCYNESMHSYKDNPPNQSSTASSQPMLLPKGRTGQNNNSISARTKDPRLNGADLYVARLGLDKAISARTKTSHPSPPIRAAPSDADQPASELGSHGSGSLHDELKCPHPRSIRRPPKIPETYDRRIIRSSRPCYRCVSYMQSVGIKRVFWTNDSGEWEGGKVRDLVDALEAGSGRDADGTMLGGSAGNGVFVTKHEVLILRRRMGGG</sequence>
<accession>A0A6A6NPA5</accession>
<dbReference type="GO" id="GO:0003824">
    <property type="term" value="F:catalytic activity"/>
    <property type="evidence" value="ECO:0007669"/>
    <property type="project" value="InterPro"/>
</dbReference>
<protein>
    <recommendedName>
        <fullName evidence="4">CMP/dCMP-type deaminase domain-containing protein</fullName>
    </recommendedName>
</protein>